<feature type="domain" description="ABC-2 type transporter transmembrane" evidence="7">
    <location>
        <begin position="19"/>
        <end position="400"/>
    </location>
</feature>
<dbReference type="Proteomes" id="UP001519344">
    <property type="component" value="Unassembled WGS sequence"/>
</dbReference>
<keyword evidence="4 6" id="KW-1133">Transmembrane helix</keyword>
<comment type="caution">
    <text evidence="8">The sequence shown here is derived from an EMBL/GenBank/DDBJ whole genome shotgun (WGS) entry which is preliminary data.</text>
</comment>
<dbReference type="PANTHER" id="PTHR30294">
    <property type="entry name" value="MEMBRANE COMPONENT OF ABC TRANSPORTER YHHJ-RELATED"/>
    <property type="match status" value="1"/>
</dbReference>
<evidence type="ECO:0000256" key="6">
    <source>
        <dbReference type="SAM" id="Phobius"/>
    </source>
</evidence>
<evidence type="ECO:0000256" key="3">
    <source>
        <dbReference type="ARBA" id="ARBA00022692"/>
    </source>
</evidence>
<accession>A0ABS4I2D0</accession>
<feature type="transmembrane region" description="Helical" evidence="6">
    <location>
        <begin position="352"/>
        <end position="369"/>
    </location>
</feature>
<keyword evidence="9" id="KW-1185">Reference proteome</keyword>
<feature type="transmembrane region" description="Helical" evidence="6">
    <location>
        <begin position="381"/>
        <end position="403"/>
    </location>
</feature>
<sequence>MNSTWTVVKFTYLSRFRSKSFRVMSLILIVLLSVLIHLPTIMSKLSSHEATKIGVFAGKQAMVAEKLAAFYNTQANPEIVIIPLQDAGSAAANEALAKQQIADKKIKGYLEFTDTAVAGFPKAIYKSEGTMEFSLKNKLQTALQLVKTDVALQGAGIAPDQKANMQAPVSLETVQILMNNEGAAGKTESQMVMSYALVYVMLFMLYMGVIGFGNMVAMEITAEKSSRVMELLITSVSPLKQMFGKIVGICLLALTQIALSIAVGAVNLSLSSSSKLVSQLNLKWEDLQVSLIVYFLIFYLLGFFIYATVFAAVGSLVSRTEEVGQAIMPVTMLIVAAFMIAIFGLNNPNAGFVVTMSFVPFFSPLIMFLRIGMSSPATWEIWLSIVIQLASIGAMAWVAAKIYRAGVLMYGKRPTWRELRKAMRAYRV</sequence>
<evidence type="ECO:0000313" key="8">
    <source>
        <dbReference type="EMBL" id="MBP1965069.1"/>
    </source>
</evidence>
<dbReference type="EMBL" id="JAGGKV010000012">
    <property type="protein sequence ID" value="MBP1965069.1"/>
    <property type="molecule type" value="Genomic_DNA"/>
</dbReference>
<organism evidence="8 9">
    <name type="scientific">Paenibacillus aceris</name>
    <dbReference type="NCBI Taxonomy" id="869555"/>
    <lineage>
        <taxon>Bacteria</taxon>
        <taxon>Bacillati</taxon>
        <taxon>Bacillota</taxon>
        <taxon>Bacilli</taxon>
        <taxon>Bacillales</taxon>
        <taxon>Paenibacillaceae</taxon>
        <taxon>Paenibacillus</taxon>
    </lineage>
</organism>
<name>A0ABS4I2D0_9BACL</name>
<evidence type="ECO:0000256" key="5">
    <source>
        <dbReference type="ARBA" id="ARBA00023136"/>
    </source>
</evidence>
<dbReference type="InterPro" id="IPR013525">
    <property type="entry name" value="ABC2_TM"/>
</dbReference>
<gene>
    <name evidence="8" type="ORF">J2Z65_004302</name>
</gene>
<evidence type="ECO:0000313" key="9">
    <source>
        <dbReference type="Proteomes" id="UP001519344"/>
    </source>
</evidence>
<comment type="subcellular location">
    <subcellularLocation>
        <location evidence="1">Cell membrane</location>
        <topology evidence="1">Multi-pass membrane protein</topology>
    </subcellularLocation>
</comment>
<dbReference type="RefSeq" id="WP_167051687.1">
    <property type="nucleotide sequence ID" value="NZ_JAAOZR010000001.1"/>
</dbReference>
<keyword evidence="2" id="KW-1003">Cell membrane</keyword>
<feature type="transmembrane region" description="Helical" evidence="6">
    <location>
        <begin position="246"/>
        <end position="270"/>
    </location>
</feature>
<reference evidence="8 9" key="1">
    <citation type="submission" date="2021-03" db="EMBL/GenBank/DDBJ databases">
        <title>Genomic Encyclopedia of Type Strains, Phase IV (KMG-IV): sequencing the most valuable type-strain genomes for metagenomic binning, comparative biology and taxonomic classification.</title>
        <authorList>
            <person name="Goeker M."/>
        </authorList>
    </citation>
    <scope>NUCLEOTIDE SEQUENCE [LARGE SCALE GENOMIC DNA]</scope>
    <source>
        <strain evidence="8 9">DSM 24950</strain>
    </source>
</reference>
<evidence type="ECO:0000256" key="2">
    <source>
        <dbReference type="ARBA" id="ARBA00022475"/>
    </source>
</evidence>
<feature type="transmembrane region" description="Helical" evidence="6">
    <location>
        <begin position="326"/>
        <end position="345"/>
    </location>
</feature>
<dbReference type="Pfam" id="PF12698">
    <property type="entry name" value="ABC2_membrane_3"/>
    <property type="match status" value="1"/>
</dbReference>
<evidence type="ECO:0000256" key="4">
    <source>
        <dbReference type="ARBA" id="ARBA00022989"/>
    </source>
</evidence>
<protein>
    <submittedName>
        <fullName evidence="8">ABC-2 type transport system permease protein</fullName>
    </submittedName>
</protein>
<dbReference type="PANTHER" id="PTHR30294:SF29">
    <property type="entry name" value="MULTIDRUG ABC TRANSPORTER PERMEASE YBHS-RELATED"/>
    <property type="match status" value="1"/>
</dbReference>
<proteinExistence type="predicted"/>
<evidence type="ECO:0000259" key="7">
    <source>
        <dbReference type="Pfam" id="PF12698"/>
    </source>
</evidence>
<feature type="transmembrane region" description="Helical" evidence="6">
    <location>
        <begin position="291"/>
        <end position="314"/>
    </location>
</feature>
<feature type="transmembrane region" description="Helical" evidence="6">
    <location>
        <begin position="20"/>
        <end position="38"/>
    </location>
</feature>
<keyword evidence="3 6" id="KW-0812">Transmembrane</keyword>
<keyword evidence="5 6" id="KW-0472">Membrane</keyword>
<dbReference type="InterPro" id="IPR051449">
    <property type="entry name" value="ABC-2_transporter_component"/>
</dbReference>
<feature type="transmembrane region" description="Helical" evidence="6">
    <location>
        <begin position="196"/>
        <end position="217"/>
    </location>
</feature>
<evidence type="ECO:0000256" key="1">
    <source>
        <dbReference type="ARBA" id="ARBA00004651"/>
    </source>
</evidence>